<reference evidence="2 3" key="1">
    <citation type="submission" date="2024-04" db="EMBL/GenBank/DDBJ databases">
        <title>Draft genome sequence of Sessilibacter corallicola NBRC 116591.</title>
        <authorList>
            <person name="Miyakawa T."/>
            <person name="Kusuya Y."/>
            <person name="Miura T."/>
        </authorList>
    </citation>
    <scope>NUCLEOTIDE SEQUENCE [LARGE SCALE GENOMIC DNA]</scope>
    <source>
        <strain evidence="2 3">KU-00831-HH</strain>
    </source>
</reference>
<feature type="region of interest" description="Disordered" evidence="1">
    <location>
        <begin position="1"/>
        <end position="54"/>
    </location>
</feature>
<feature type="compositionally biased region" description="Basic and acidic residues" evidence="1">
    <location>
        <begin position="1"/>
        <end position="42"/>
    </location>
</feature>
<name>A0ABQ0A9C2_9GAMM</name>
<proteinExistence type="predicted"/>
<keyword evidence="3" id="KW-1185">Reference proteome</keyword>
<evidence type="ECO:0000313" key="3">
    <source>
        <dbReference type="Proteomes" id="UP001465153"/>
    </source>
</evidence>
<protein>
    <submittedName>
        <fullName evidence="2">Uncharacterized protein</fullName>
    </submittedName>
</protein>
<evidence type="ECO:0000313" key="2">
    <source>
        <dbReference type="EMBL" id="GAA6168247.1"/>
    </source>
</evidence>
<comment type="caution">
    <text evidence="2">The sequence shown here is derived from an EMBL/GenBank/DDBJ whole genome shotgun (WGS) entry which is preliminary data.</text>
</comment>
<sequence>MDKLTDSDIKEAVLSDKDSAMPTKDELKEFGEPKKGEIKPPVDPDASELNAKAQ</sequence>
<dbReference type="RefSeq" id="WP_353302918.1">
    <property type="nucleotide sequence ID" value="NZ_BAABWN010000006.1"/>
</dbReference>
<dbReference type="Proteomes" id="UP001465153">
    <property type="component" value="Unassembled WGS sequence"/>
</dbReference>
<dbReference type="EMBL" id="BAABWN010000006">
    <property type="protein sequence ID" value="GAA6168247.1"/>
    <property type="molecule type" value="Genomic_DNA"/>
</dbReference>
<gene>
    <name evidence="2" type="ORF">NBRC116591_20580</name>
</gene>
<accession>A0ABQ0A9C2</accession>
<evidence type="ECO:0000256" key="1">
    <source>
        <dbReference type="SAM" id="MobiDB-lite"/>
    </source>
</evidence>
<organism evidence="2 3">
    <name type="scientific">Sessilibacter corallicola</name>
    <dbReference type="NCBI Taxonomy" id="2904075"/>
    <lineage>
        <taxon>Bacteria</taxon>
        <taxon>Pseudomonadati</taxon>
        <taxon>Pseudomonadota</taxon>
        <taxon>Gammaproteobacteria</taxon>
        <taxon>Cellvibrionales</taxon>
        <taxon>Cellvibrionaceae</taxon>
        <taxon>Sessilibacter</taxon>
    </lineage>
</organism>